<accession>A0A8T2J3X8</accession>
<keyword evidence="4 9" id="KW-1015">Disulfide bond</keyword>
<organism evidence="12 13">
    <name type="scientific">Hymenochirus boettgeri</name>
    <name type="common">Congo dwarf clawed frog</name>
    <dbReference type="NCBI Taxonomy" id="247094"/>
    <lineage>
        <taxon>Eukaryota</taxon>
        <taxon>Metazoa</taxon>
        <taxon>Chordata</taxon>
        <taxon>Craniata</taxon>
        <taxon>Vertebrata</taxon>
        <taxon>Euteleostomi</taxon>
        <taxon>Amphibia</taxon>
        <taxon>Batrachia</taxon>
        <taxon>Anura</taxon>
        <taxon>Pipoidea</taxon>
        <taxon>Pipidae</taxon>
        <taxon>Pipinae</taxon>
        <taxon>Hymenochirus</taxon>
    </lineage>
</organism>
<dbReference type="InterPro" id="IPR017853">
    <property type="entry name" value="GH"/>
</dbReference>
<feature type="disulfide bond" evidence="9">
    <location>
        <begin position="375"/>
        <end position="428"/>
    </location>
</feature>
<feature type="glycosylation site" description="N-linked (GlcNAc...) asparagine" evidence="8">
    <location>
        <position position="362"/>
    </location>
</feature>
<dbReference type="AlphaFoldDB" id="A0A8T2J3X8"/>
<evidence type="ECO:0000256" key="10">
    <source>
        <dbReference type="RuleBase" id="RU610713"/>
    </source>
</evidence>
<feature type="signal peptide" evidence="11">
    <location>
        <begin position="1"/>
        <end position="27"/>
    </location>
</feature>
<dbReference type="GO" id="GO:0005975">
    <property type="term" value="P:carbohydrate metabolic process"/>
    <property type="evidence" value="ECO:0007669"/>
    <property type="project" value="UniProtKB-UniRule"/>
</dbReference>
<comment type="caution">
    <text evidence="12">The sequence shown here is derived from an EMBL/GenBank/DDBJ whole genome shotgun (WGS) entry which is preliminary data.</text>
</comment>
<comment type="catalytic activity">
    <reaction evidence="1 10">
        <text>Random hydrolysis of (1-&gt;4)-linkages between N-acetyl-beta-D-glucosamine and D-glucuronate residues in hyaluronate.</text>
        <dbReference type="EC" id="3.2.1.35"/>
    </reaction>
</comment>
<keyword evidence="11" id="KW-0732">Signal</keyword>
<proteinExistence type="inferred from homology"/>
<feature type="disulfide bond" evidence="9">
    <location>
        <begin position="52"/>
        <end position="345"/>
    </location>
</feature>
<evidence type="ECO:0000256" key="1">
    <source>
        <dbReference type="ARBA" id="ARBA00000251"/>
    </source>
</evidence>
<dbReference type="FunFam" id="3.20.20.70:FF:000065">
    <property type="entry name" value="Hyaluronidase"/>
    <property type="match status" value="1"/>
</dbReference>
<keyword evidence="13" id="KW-1185">Reference proteome</keyword>
<dbReference type="OrthoDB" id="5796153at2759"/>
<feature type="disulfide bond" evidence="9">
    <location>
        <begin position="430"/>
        <end position="436"/>
    </location>
</feature>
<feature type="active site" description="Proton donor" evidence="7">
    <location>
        <position position="141"/>
    </location>
</feature>
<evidence type="ECO:0000256" key="4">
    <source>
        <dbReference type="ARBA" id="ARBA00023157"/>
    </source>
</evidence>
<dbReference type="PRINTS" id="PR00846">
    <property type="entry name" value="GLHYDRLASE56"/>
</dbReference>
<evidence type="ECO:0000256" key="7">
    <source>
        <dbReference type="PIRSR" id="PIRSR038193-1"/>
    </source>
</evidence>
<keyword evidence="3 10" id="KW-0378">Hydrolase</keyword>
<dbReference type="InterPro" id="IPR018155">
    <property type="entry name" value="Hyaluronidase"/>
</dbReference>
<dbReference type="PANTHER" id="PTHR11769:SF20">
    <property type="entry name" value="HYALURONIDASE PH-20"/>
    <property type="match status" value="1"/>
</dbReference>
<comment type="similarity">
    <text evidence="2 6 10">Belongs to the glycosyl hydrolase 56 family.</text>
</comment>
<dbReference type="PIRSF" id="PIRSF038193">
    <property type="entry name" value="Hyaluronidase"/>
    <property type="match status" value="1"/>
</dbReference>
<protein>
    <recommendedName>
        <fullName evidence="10">Hyaluronidase</fullName>
        <ecNumber evidence="10">3.2.1.35</ecNumber>
    </recommendedName>
</protein>
<evidence type="ECO:0000313" key="13">
    <source>
        <dbReference type="Proteomes" id="UP000812440"/>
    </source>
</evidence>
<dbReference type="Pfam" id="PF01630">
    <property type="entry name" value="Glyco_hydro_56"/>
    <property type="match status" value="1"/>
</dbReference>
<reference evidence="12" key="1">
    <citation type="thesis" date="2020" institute="ProQuest LLC" country="789 East Eisenhower Parkway, Ann Arbor, MI, USA">
        <title>Comparative Genomics and Chromosome Evolution.</title>
        <authorList>
            <person name="Mudd A.B."/>
        </authorList>
    </citation>
    <scope>NUCLEOTIDE SEQUENCE</scope>
    <source>
        <strain evidence="12">Female2</strain>
        <tissue evidence="12">Blood</tissue>
    </source>
</reference>
<dbReference type="GO" id="GO:0030214">
    <property type="term" value="P:hyaluronan catabolic process"/>
    <property type="evidence" value="ECO:0007669"/>
    <property type="project" value="TreeGrafter"/>
</dbReference>
<name>A0A8T2J3X8_9PIPI</name>
<evidence type="ECO:0000256" key="8">
    <source>
        <dbReference type="PIRSR" id="PIRSR038193-2"/>
    </source>
</evidence>
<evidence type="ECO:0000256" key="3">
    <source>
        <dbReference type="ARBA" id="ARBA00022801"/>
    </source>
</evidence>
<keyword evidence="5 10" id="KW-0326">Glycosidase</keyword>
<dbReference type="EC" id="3.2.1.35" evidence="10"/>
<evidence type="ECO:0000256" key="5">
    <source>
        <dbReference type="ARBA" id="ARBA00023295"/>
    </source>
</evidence>
<feature type="disulfide bond" evidence="9">
    <location>
        <begin position="370"/>
        <end position="381"/>
    </location>
</feature>
<sequence>MESIAFKCSIYIKLMYILMGLILSCQAEVHYKSPPHGLPSFMAVWNSPTELCMDNFQIKVDVSLFHIVGNPVKTSKAQNITIFYTDRLGYYPSINEVNGTISNGGIPQMVDIDLHLKKAKEDILHYIPSTKQSGLAVIDWEDWRPTWIRNWASKVVYRTHSIEFVLQNSLTITKEKAAKIAKDQFESAAQSFLLRTLRLGKSLRPNYLWGFYLFPNCYNYHYKSKPMKYTGHCPEIEKLRNDKLAWLWKESTALYPNIYLETALKSSDNAAMFSRHRIQEAFRLSSLSKYSLPIYAYIRPVFTDRAEEFLSEVDLRNTIGESIALGVDGFVMWGDFNITLSMKACSSLKSYLANTLNPYVINVTLASKFCSSVLCHNNGLCKRKQWDSNTYLHLNPESVAIEQKNGNYFVKGYPTSDDLNYFLEYFTCHCYAGRKCHLPYKIHNQRLTVCMPNSSICIKA</sequence>
<dbReference type="PANTHER" id="PTHR11769">
    <property type="entry name" value="HYALURONIDASE"/>
    <property type="match status" value="1"/>
</dbReference>
<feature type="disulfide bond" evidence="9">
    <location>
        <begin position="217"/>
        <end position="233"/>
    </location>
</feature>
<dbReference type="SUPFAM" id="SSF51445">
    <property type="entry name" value="(Trans)glycosidases"/>
    <property type="match status" value="1"/>
</dbReference>
<evidence type="ECO:0000256" key="6">
    <source>
        <dbReference type="PIRNR" id="PIRNR038193"/>
    </source>
</evidence>
<dbReference type="EMBL" id="JAACNH010000006">
    <property type="protein sequence ID" value="KAG8439905.1"/>
    <property type="molecule type" value="Genomic_DNA"/>
</dbReference>
<dbReference type="GO" id="GO:0001669">
    <property type="term" value="C:acrosomal vesicle"/>
    <property type="evidence" value="ECO:0007669"/>
    <property type="project" value="TreeGrafter"/>
</dbReference>
<dbReference type="Gene3D" id="3.20.20.70">
    <property type="entry name" value="Aldolase class I"/>
    <property type="match status" value="1"/>
</dbReference>
<feature type="chain" id="PRO_5035800331" description="Hyaluronidase" evidence="11">
    <location>
        <begin position="28"/>
        <end position="460"/>
    </location>
</feature>
<evidence type="ECO:0000313" key="12">
    <source>
        <dbReference type="EMBL" id="KAG8439905.1"/>
    </source>
</evidence>
<evidence type="ECO:0000256" key="2">
    <source>
        <dbReference type="ARBA" id="ARBA00008871"/>
    </source>
</evidence>
<evidence type="ECO:0000256" key="9">
    <source>
        <dbReference type="PIRSR" id="PIRSR038193-3"/>
    </source>
</evidence>
<dbReference type="Proteomes" id="UP000812440">
    <property type="component" value="Chromosome 3"/>
</dbReference>
<dbReference type="PROSITE" id="PS51257">
    <property type="entry name" value="PROKAR_LIPOPROTEIN"/>
    <property type="match status" value="1"/>
</dbReference>
<evidence type="ECO:0000256" key="11">
    <source>
        <dbReference type="SAM" id="SignalP"/>
    </source>
</evidence>
<dbReference type="GO" id="GO:0004415">
    <property type="term" value="F:hyalurononglucosaminidase activity"/>
    <property type="evidence" value="ECO:0007669"/>
    <property type="project" value="UniProtKB-UniRule"/>
</dbReference>
<gene>
    <name evidence="12" type="ORF">GDO86_005898</name>
</gene>
<dbReference type="InterPro" id="IPR013785">
    <property type="entry name" value="Aldolase_TIM"/>
</dbReference>